<keyword evidence="2" id="KW-1185">Reference proteome</keyword>
<organism evidence="3">
    <name type="scientific">Brugia pahangi</name>
    <name type="common">Filarial nematode worm</name>
    <dbReference type="NCBI Taxonomy" id="6280"/>
    <lineage>
        <taxon>Eukaryota</taxon>
        <taxon>Metazoa</taxon>
        <taxon>Ecdysozoa</taxon>
        <taxon>Nematoda</taxon>
        <taxon>Chromadorea</taxon>
        <taxon>Rhabditida</taxon>
        <taxon>Spirurina</taxon>
        <taxon>Spiruromorpha</taxon>
        <taxon>Filarioidea</taxon>
        <taxon>Onchocercidae</taxon>
        <taxon>Brugia</taxon>
    </lineage>
</organism>
<evidence type="ECO:0000313" key="3">
    <source>
        <dbReference type="WBParaSite" id="BPAG_0000784401-mRNA-1"/>
    </source>
</evidence>
<accession>A0A0N4TI05</accession>
<dbReference type="EMBL" id="UZAD01009557">
    <property type="protein sequence ID" value="VDN88992.1"/>
    <property type="molecule type" value="Genomic_DNA"/>
</dbReference>
<reference evidence="3" key="1">
    <citation type="submission" date="2017-02" db="UniProtKB">
        <authorList>
            <consortium name="WormBaseParasite"/>
        </authorList>
    </citation>
    <scope>IDENTIFICATION</scope>
</reference>
<dbReference type="Proteomes" id="UP000278627">
    <property type="component" value="Unassembled WGS sequence"/>
</dbReference>
<evidence type="ECO:0000313" key="2">
    <source>
        <dbReference type="Proteomes" id="UP000278627"/>
    </source>
</evidence>
<protein>
    <submittedName>
        <fullName evidence="1 3">Uncharacterized protein</fullName>
    </submittedName>
</protein>
<evidence type="ECO:0000313" key="1">
    <source>
        <dbReference type="EMBL" id="VDN88992.1"/>
    </source>
</evidence>
<sequence length="39" mass="4414">MTLDGTPDRDIIFKELRSRAQMQQQMSQNALPAAMIPPL</sequence>
<reference evidence="1 2" key="2">
    <citation type="submission" date="2018-11" db="EMBL/GenBank/DDBJ databases">
        <authorList>
            <consortium name="Pathogen Informatics"/>
        </authorList>
    </citation>
    <scope>NUCLEOTIDE SEQUENCE [LARGE SCALE GENOMIC DNA]</scope>
</reference>
<dbReference type="WBParaSite" id="BPAG_0000784401-mRNA-1">
    <property type="protein sequence ID" value="BPAG_0000784401-mRNA-1"/>
    <property type="gene ID" value="BPAG_0000784401"/>
</dbReference>
<proteinExistence type="predicted"/>
<gene>
    <name evidence="1" type="ORF">BPAG_LOCUS7806</name>
</gene>
<dbReference type="AlphaFoldDB" id="A0A0N4TI05"/>
<name>A0A0N4TI05_BRUPA</name>